<dbReference type="Pfam" id="PF14322">
    <property type="entry name" value="SusD-like_3"/>
    <property type="match status" value="1"/>
</dbReference>
<evidence type="ECO:0000313" key="9">
    <source>
        <dbReference type="Proteomes" id="UP001162741"/>
    </source>
</evidence>
<feature type="domain" description="RagB/SusD" evidence="6">
    <location>
        <begin position="374"/>
        <end position="500"/>
    </location>
</feature>
<name>A0ABY6JB18_9BACT</name>
<feature type="domain" description="SusD-like N-terminal" evidence="7">
    <location>
        <begin position="97"/>
        <end position="219"/>
    </location>
</feature>
<comment type="similarity">
    <text evidence="2">Belongs to the SusD family.</text>
</comment>
<keyword evidence="3" id="KW-0732">Signal</keyword>
<evidence type="ECO:0000259" key="6">
    <source>
        <dbReference type="Pfam" id="PF07980"/>
    </source>
</evidence>
<organism evidence="8 9">
    <name type="scientific">Chitinophaga horti</name>
    <dbReference type="NCBI Taxonomy" id="2920382"/>
    <lineage>
        <taxon>Bacteria</taxon>
        <taxon>Pseudomonadati</taxon>
        <taxon>Bacteroidota</taxon>
        <taxon>Chitinophagia</taxon>
        <taxon>Chitinophagales</taxon>
        <taxon>Chitinophagaceae</taxon>
        <taxon>Chitinophaga</taxon>
    </lineage>
</organism>
<dbReference type="EMBL" id="CP107006">
    <property type="protein sequence ID" value="UYQ95767.1"/>
    <property type="molecule type" value="Genomic_DNA"/>
</dbReference>
<accession>A0ABY6JB18</accession>
<keyword evidence="9" id="KW-1185">Reference proteome</keyword>
<evidence type="ECO:0000256" key="5">
    <source>
        <dbReference type="ARBA" id="ARBA00023237"/>
    </source>
</evidence>
<comment type="subcellular location">
    <subcellularLocation>
        <location evidence="1">Cell outer membrane</location>
    </subcellularLocation>
</comment>
<dbReference type="Proteomes" id="UP001162741">
    <property type="component" value="Chromosome"/>
</dbReference>
<dbReference type="PROSITE" id="PS51257">
    <property type="entry name" value="PROKAR_LIPOPROTEIN"/>
    <property type="match status" value="1"/>
</dbReference>
<dbReference type="RefSeq" id="WP_264283451.1">
    <property type="nucleotide sequence ID" value="NZ_CP107006.1"/>
</dbReference>
<dbReference type="SUPFAM" id="SSF48452">
    <property type="entry name" value="TPR-like"/>
    <property type="match status" value="1"/>
</dbReference>
<dbReference type="Gene3D" id="1.25.40.390">
    <property type="match status" value="1"/>
</dbReference>
<reference evidence="8" key="1">
    <citation type="submission" date="2022-10" db="EMBL/GenBank/DDBJ databases">
        <title>Chitinophaga sp. nov., isolated from soil.</title>
        <authorList>
            <person name="Jeon C.O."/>
        </authorList>
    </citation>
    <scope>NUCLEOTIDE SEQUENCE</scope>
    <source>
        <strain evidence="8">R8</strain>
    </source>
</reference>
<dbReference type="InterPro" id="IPR012944">
    <property type="entry name" value="SusD_RagB_dom"/>
</dbReference>
<protein>
    <submittedName>
        <fullName evidence="8">RagB/SusD family nutrient uptake outer membrane protein</fullName>
    </submittedName>
</protein>
<evidence type="ECO:0000256" key="1">
    <source>
        <dbReference type="ARBA" id="ARBA00004442"/>
    </source>
</evidence>
<evidence type="ECO:0000313" key="8">
    <source>
        <dbReference type="EMBL" id="UYQ95767.1"/>
    </source>
</evidence>
<evidence type="ECO:0000256" key="2">
    <source>
        <dbReference type="ARBA" id="ARBA00006275"/>
    </source>
</evidence>
<evidence type="ECO:0000256" key="4">
    <source>
        <dbReference type="ARBA" id="ARBA00023136"/>
    </source>
</evidence>
<gene>
    <name evidence="8" type="ORF">MKQ68_11705</name>
</gene>
<keyword evidence="4" id="KW-0472">Membrane</keyword>
<sequence length="502" mass="56690">MKGIKLYLLPALLLASLALGGCKKLLEEDAESFVSPGGFYKTENQCVAALNGCYNPLTSIYYQDLMLPLEAATDLAFLNSAQLDVKFEISPANPGMGDNIWTACYQGIMYCNAAIRGIEGATIPETSKPKYVAEAVTLRALYYYVLTSTFKDVPFYRDDVSSLEALEKVNKIGRMDADATRDTLIRELQTYVPHLPQMRTSEVPLNRISAPMAYMLIGKLALWNKDYQTCLNAMQEIRNMYGQLLQYPLTDTYFRNKNTPESIFEVQYTWSATGLKKTTTVAAFFTPSKTSGTSTYNGVNVPELGTTANPFNCITPSEYFMSLYELTDPRKDMILGYSYNGTWFSRPMANNGTGKPWMGPKFWCPGMDNIADGNNQKVFRYADALLMAAEAANELGDDGLAMQCINEVKNRANADFVLDTYPGKTEFLEELKRERARELMGEYGRKWDLVRWGTFYTRVMETVGEEYEVIKANLQPYHEYYPIPDKEVVRTRGLLTNDAYNN</sequence>
<proteinExistence type="inferred from homology"/>
<dbReference type="Pfam" id="PF07980">
    <property type="entry name" value="SusD_RagB"/>
    <property type="match status" value="1"/>
</dbReference>
<evidence type="ECO:0000256" key="3">
    <source>
        <dbReference type="ARBA" id="ARBA00022729"/>
    </source>
</evidence>
<dbReference type="InterPro" id="IPR011990">
    <property type="entry name" value="TPR-like_helical_dom_sf"/>
</dbReference>
<dbReference type="InterPro" id="IPR033985">
    <property type="entry name" value="SusD-like_N"/>
</dbReference>
<evidence type="ECO:0000259" key="7">
    <source>
        <dbReference type="Pfam" id="PF14322"/>
    </source>
</evidence>
<keyword evidence="5" id="KW-0998">Cell outer membrane</keyword>